<feature type="region of interest" description="Disordered" evidence="1">
    <location>
        <begin position="13"/>
        <end position="32"/>
    </location>
</feature>
<sequence>MLLIRVCPGRPVTASAPAPESIPRKRNARNPARSMRRMANELNVSEGTVRKVGKRMINIRSYRLQKRHGLSYAQKKARVKKYKRLLDCATNGEHLKMLFTTEKVFTVKQSYNSQNVGVLARTSNSANEAGRTVSRSVRAASVMFWARVSATGRTEKGSKDQHCFLVLKKELLPWSHERFKVFKADSQFQEGTGVMSRELVQLLRCE</sequence>
<evidence type="ECO:0000313" key="3">
    <source>
        <dbReference type="Proteomes" id="UP000024635"/>
    </source>
</evidence>
<dbReference type="PANTHER" id="PTHR46068">
    <property type="entry name" value="PROTEIN CBG27172"/>
    <property type="match status" value="1"/>
</dbReference>
<comment type="caution">
    <text evidence="2">The sequence shown here is derived from an EMBL/GenBank/DDBJ whole genome shotgun (WGS) entry which is preliminary data.</text>
</comment>
<dbReference type="Proteomes" id="UP000024635">
    <property type="component" value="Unassembled WGS sequence"/>
</dbReference>
<dbReference type="AlphaFoldDB" id="A0A016UIK8"/>
<keyword evidence="3" id="KW-1185">Reference proteome</keyword>
<reference evidence="3" key="1">
    <citation type="journal article" date="2015" name="Nat. Genet.">
        <title>The genome and transcriptome of the zoonotic hookworm Ancylostoma ceylanicum identify infection-specific gene families.</title>
        <authorList>
            <person name="Schwarz E.M."/>
            <person name="Hu Y."/>
            <person name="Antoshechkin I."/>
            <person name="Miller M.M."/>
            <person name="Sternberg P.W."/>
            <person name="Aroian R.V."/>
        </authorList>
    </citation>
    <scope>NUCLEOTIDE SEQUENCE</scope>
    <source>
        <strain evidence="3">HY135</strain>
    </source>
</reference>
<protein>
    <recommendedName>
        <fullName evidence="4">Transposase Tc1-like domain-containing protein</fullName>
    </recommendedName>
</protein>
<dbReference type="GO" id="GO:0003676">
    <property type="term" value="F:nucleic acid binding"/>
    <property type="evidence" value="ECO:0007669"/>
    <property type="project" value="InterPro"/>
</dbReference>
<dbReference type="EMBL" id="JARK01001373">
    <property type="protein sequence ID" value="EYC15204.1"/>
    <property type="molecule type" value="Genomic_DNA"/>
</dbReference>
<evidence type="ECO:0000256" key="1">
    <source>
        <dbReference type="SAM" id="MobiDB-lite"/>
    </source>
</evidence>
<dbReference type="InterPro" id="IPR036397">
    <property type="entry name" value="RNaseH_sf"/>
</dbReference>
<gene>
    <name evidence="2" type="primary">Acey_s0037.g3381</name>
    <name evidence="2" type="ORF">Y032_0037g3381</name>
</gene>
<dbReference type="Gene3D" id="3.30.420.10">
    <property type="entry name" value="Ribonuclease H-like superfamily/Ribonuclease H"/>
    <property type="match status" value="1"/>
</dbReference>
<evidence type="ECO:0008006" key="4">
    <source>
        <dbReference type="Google" id="ProtNLM"/>
    </source>
</evidence>
<proteinExistence type="predicted"/>
<evidence type="ECO:0000313" key="2">
    <source>
        <dbReference type="EMBL" id="EYC15204.1"/>
    </source>
</evidence>
<dbReference type="OrthoDB" id="5823363at2759"/>
<accession>A0A016UIK8</accession>
<name>A0A016UIK8_9BILA</name>
<organism evidence="2 3">
    <name type="scientific">Ancylostoma ceylanicum</name>
    <dbReference type="NCBI Taxonomy" id="53326"/>
    <lineage>
        <taxon>Eukaryota</taxon>
        <taxon>Metazoa</taxon>
        <taxon>Ecdysozoa</taxon>
        <taxon>Nematoda</taxon>
        <taxon>Chromadorea</taxon>
        <taxon>Rhabditida</taxon>
        <taxon>Rhabditina</taxon>
        <taxon>Rhabditomorpha</taxon>
        <taxon>Strongyloidea</taxon>
        <taxon>Ancylostomatidae</taxon>
        <taxon>Ancylostomatinae</taxon>
        <taxon>Ancylostoma</taxon>
    </lineage>
</organism>
<dbReference type="PANTHER" id="PTHR46068:SF1">
    <property type="entry name" value="TRANSPOSASE IS30-LIKE HTH DOMAIN-CONTAINING PROTEIN"/>
    <property type="match status" value="1"/>
</dbReference>